<keyword evidence="2" id="KW-1185">Reference proteome</keyword>
<gene>
    <name evidence="1" type="ORF">Dsin_001008</name>
</gene>
<sequence length="118" mass="13354">MLRLTELLKKVEKLKSLCLRYATATQWLISYSIDITKLEEPSDSSSVSQKLKQLRLKNPSQVQKAITRDAAVTDSILKFKREFNAELQSLGPILSTSSQVEPYLTHLAQWILGFGSDK</sequence>
<dbReference type="Proteomes" id="UP001281410">
    <property type="component" value="Unassembled WGS sequence"/>
</dbReference>
<accession>A0AAE0B3H0</accession>
<name>A0AAE0B3H0_9ROSI</name>
<evidence type="ECO:0000313" key="2">
    <source>
        <dbReference type="Proteomes" id="UP001281410"/>
    </source>
</evidence>
<evidence type="ECO:0000313" key="1">
    <source>
        <dbReference type="EMBL" id="KAK3229127.1"/>
    </source>
</evidence>
<dbReference type="AlphaFoldDB" id="A0AAE0B3H0"/>
<reference evidence="1" key="1">
    <citation type="journal article" date="2023" name="Plant J.">
        <title>Genome sequences and population genomics provide insights into the demographic history, inbreeding, and mutation load of two 'living fossil' tree species of Dipteronia.</title>
        <authorList>
            <person name="Feng Y."/>
            <person name="Comes H.P."/>
            <person name="Chen J."/>
            <person name="Zhu S."/>
            <person name="Lu R."/>
            <person name="Zhang X."/>
            <person name="Li P."/>
            <person name="Qiu J."/>
            <person name="Olsen K.M."/>
            <person name="Qiu Y."/>
        </authorList>
    </citation>
    <scope>NUCLEOTIDE SEQUENCE</scope>
    <source>
        <strain evidence="1">NBL</strain>
    </source>
</reference>
<organism evidence="1 2">
    <name type="scientific">Dipteronia sinensis</name>
    <dbReference type="NCBI Taxonomy" id="43782"/>
    <lineage>
        <taxon>Eukaryota</taxon>
        <taxon>Viridiplantae</taxon>
        <taxon>Streptophyta</taxon>
        <taxon>Embryophyta</taxon>
        <taxon>Tracheophyta</taxon>
        <taxon>Spermatophyta</taxon>
        <taxon>Magnoliopsida</taxon>
        <taxon>eudicotyledons</taxon>
        <taxon>Gunneridae</taxon>
        <taxon>Pentapetalae</taxon>
        <taxon>rosids</taxon>
        <taxon>malvids</taxon>
        <taxon>Sapindales</taxon>
        <taxon>Sapindaceae</taxon>
        <taxon>Hippocastanoideae</taxon>
        <taxon>Acereae</taxon>
        <taxon>Dipteronia</taxon>
    </lineage>
</organism>
<protein>
    <submittedName>
        <fullName evidence="1">Uncharacterized protein</fullName>
    </submittedName>
</protein>
<dbReference type="EMBL" id="JANJYJ010000001">
    <property type="protein sequence ID" value="KAK3229127.1"/>
    <property type="molecule type" value="Genomic_DNA"/>
</dbReference>
<proteinExistence type="predicted"/>
<comment type="caution">
    <text evidence="1">The sequence shown here is derived from an EMBL/GenBank/DDBJ whole genome shotgun (WGS) entry which is preliminary data.</text>
</comment>